<evidence type="ECO:0000256" key="1">
    <source>
        <dbReference type="SAM" id="Coils"/>
    </source>
</evidence>
<keyword evidence="1" id="KW-0175">Coiled coil</keyword>
<feature type="region of interest" description="Disordered" evidence="2">
    <location>
        <begin position="563"/>
        <end position="585"/>
    </location>
</feature>
<evidence type="ECO:0000313" key="4">
    <source>
        <dbReference type="EMBL" id="CDJ41748.1"/>
    </source>
</evidence>
<evidence type="ECO:0000313" key="5">
    <source>
        <dbReference type="Proteomes" id="UP000030747"/>
    </source>
</evidence>
<reference evidence="4" key="2">
    <citation type="submission" date="2013-10" db="EMBL/GenBank/DDBJ databases">
        <authorList>
            <person name="Aslett M."/>
        </authorList>
    </citation>
    <scope>NUCLEOTIDE SEQUENCE [LARGE SCALE GENOMIC DNA]</scope>
    <source>
        <strain evidence="4">Houghton</strain>
    </source>
</reference>
<reference evidence="4" key="1">
    <citation type="submission" date="2013-10" db="EMBL/GenBank/DDBJ databases">
        <title>Genomic analysis of the causative agents of coccidiosis in chickens.</title>
        <authorList>
            <person name="Reid A.J."/>
            <person name="Blake D."/>
            <person name="Billington K."/>
            <person name="Browne H."/>
            <person name="Dunn M."/>
            <person name="Hung S."/>
            <person name="Kawahara F."/>
            <person name="Miranda-Saavedra D."/>
            <person name="Mourier T."/>
            <person name="Nagra H."/>
            <person name="Otto T.D."/>
            <person name="Rawlings N."/>
            <person name="Sanchez A."/>
            <person name="Sanders M."/>
            <person name="Subramaniam C."/>
            <person name="Tay Y."/>
            <person name="Dear P."/>
            <person name="Doerig C."/>
            <person name="Gruber A."/>
            <person name="Parkinson J."/>
            <person name="Shirley M."/>
            <person name="Wan K.L."/>
            <person name="Berriman M."/>
            <person name="Tomley F."/>
            <person name="Pain A."/>
        </authorList>
    </citation>
    <scope>NUCLEOTIDE SEQUENCE [LARGE SCALE GENOMIC DNA]</scope>
    <source>
        <strain evidence="4">Houghton</strain>
    </source>
</reference>
<keyword evidence="5" id="KW-1185">Reference proteome</keyword>
<feature type="region of interest" description="Disordered" evidence="2">
    <location>
        <begin position="528"/>
        <end position="548"/>
    </location>
</feature>
<accession>U6KXS4</accession>
<keyword evidence="3" id="KW-1133">Transmembrane helix</keyword>
<feature type="transmembrane region" description="Helical" evidence="3">
    <location>
        <begin position="58"/>
        <end position="77"/>
    </location>
</feature>
<evidence type="ECO:0000256" key="2">
    <source>
        <dbReference type="SAM" id="MobiDB-lite"/>
    </source>
</evidence>
<gene>
    <name evidence="4" type="ORF">ETH_00009835</name>
</gene>
<sequence>MPAALFLQEQDLQTLEDVVGEERGPGGLRSFADRAHFPVPLDFQKAPAPHRQRRRTGLGLGIIYLLVVGLVVGRRMLAKPQDAAAAAADPLEAADHVSPVPRATAAAAAAGDAASEKRPGKQQQQQHLSEKQLGPAGRPGACKEEEQARAAVEAAAAAVIGPVQGPAAAAAAGGAVGEAGVGTKMGNVKEMLEAAGALVEALATPEASRLLVSAEEEFKKAEELEMDFEEAAAVDHHLDNALKELRRLHSAALREGRTLEDENARASHIVPLWDPESETDPPFLINGQYDLSDSVQRMLHTFNSVTEMSQELCDDFNDVSRSLLICGQFDCEGDAELITDAANYIRYLKHNLSAQHGIKYIANRLRETIFAGVKSRELRKREASLLLLQDDTVQLQIFLRLAKADKTSHLKSQEGLHEGIAPLEVMLGDAETLLSTMRMLLTEIENCNSMETMFAAAGQFDEIGMTATELMQNVQEHASSLPKHFGGIERHIRVSVVADSERIHEACVSKSKAVLEVLENAKKKLEKGLQSDQSLPRAGAKKLDSSMSDAAFTAPRKLPLLQNAYSATESPQSPPANAPALDLPRSAACRRRSSFPAFCRQIPK</sequence>
<dbReference type="VEuPathDB" id="ToxoDB:ETH_00009835"/>
<evidence type="ECO:0000256" key="3">
    <source>
        <dbReference type="SAM" id="Phobius"/>
    </source>
</evidence>
<keyword evidence="3" id="KW-0472">Membrane</keyword>
<organism evidence="4 5">
    <name type="scientific">Eimeria tenella</name>
    <name type="common">Coccidian parasite</name>
    <dbReference type="NCBI Taxonomy" id="5802"/>
    <lineage>
        <taxon>Eukaryota</taxon>
        <taxon>Sar</taxon>
        <taxon>Alveolata</taxon>
        <taxon>Apicomplexa</taxon>
        <taxon>Conoidasida</taxon>
        <taxon>Coccidia</taxon>
        <taxon>Eucoccidiorida</taxon>
        <taxon>Eimeriorina</taxon>
        <taxon>Eimeriidae</taxon>
        <taxon>Eimeria</taxon>
    </lineage>
</organism>
<feature type="compositionally biased region" description="Low complexity" evidence="2">
    <location>
        <begin position="103"/>
        <end position="113"/>
    </location>
</feature>
<dbReference type="EMBL" id="HG675668">
    <property type="protein sequence ID" value="CDJ41748.1"/>
    <property type="molecule type" value="Genomic_DNA"/>
</dbReference>
<feature type="coiled-coil region" evidence="1">
    <location>
        <begin position="211"/>
        <end position="262"/>
    </location>
</feature>
<feature type="region of interest" description="Disordered" evidence="2">
    <location>
        <begin position="102"/>
        <end position="146"/>
    </location>
</feature>
<dbReference type="GeneID" id="25251163"/>
<dbReference type="OrthoDB" id="10455990at2759"/>
<protein>
    <submittedName>
        <fullName evidence="4">Uncharacterized protein</fullName>
    </submittedName>
</protein>
<keyword evidence="3" id="KW-0812">Transmembrane</keyword>
<proteinExistence type="predicted"/>
<dbReference type="RefSeq" id="XP_013232498.1">
    <property type="nucleotide sequence ID" value="XM_013377044.1"/>
</dbReference>
<dbReference type="AlphaFoldDB" id="U6KXS4"/>
<dbReference type="Proteomes" id="UP000030747">
    <property type="component" value="Unassembled WGS sequence"/>
</dbReference>
<name>U6KXS4_EIMTE</name>
<dbReference type="VEuPathDB" id="ToxoDB:ETH2_1595500"/>